<feature type="transmembrane region" description="Helical" evidence="1">
    <location>
        <begin position="104"/>
        <end position="123"/>
    </location>
</feature>
<gene>
    <name evidence="2" type="ORF">TrCOL_g12179</name>
</gene>
<dbReference type="EMBL" id="BRYA01000021">
    <property type="protein sequence ID" value="GMI32624.1"/>
    <property type="molecule type" value="Genomic_DNA"/>
</dbReference>
<dbReference type="AlphaFoldDB" id="A0A9W7L5Z3"/>
<evidence type="ECO:0000313" key="2">
    <source>
        <dbReference type="EMBL" id="GMI32624.1"/>
    </source>
</evidence>
<accession>A0A9W7L5Z3</accession>
<reference evidence="3" key="1">
    <citation type="journal article" date="2023" name="Commun. Biol.">
        <title>Genome analysis of Parmales, the sister group of diatoms, reveals the evolutionary specialization of diatoms from phago-mixotrophs to photoautotrophs.</title>
        <authorList>
            <person name="Ban H."/>
            <person name="Sato S."/>
            <person name="Yoshikawa S."/>
            <person name="Yamada K."/>
            <person name="Nakamura Y."/>
            <person name="Ichinomiya M."/>
            <person name="Sato N."/>
            <person name="Blanc-Mathieu R."/>
            <person name="Endo H."/>
            <person name="Kuwata A."/>
            <person name="Ogata H."/>
        </authorList>
    </citation>
    <scope>NUCLEOTIDE SEQUENCE [LARGE SCALE GENOMIC DNA]</scope>
</reference>
<keyword evidence="1" id="KW-0472">Membrane</keyword>
<evidence type="ECO:0000256" key="1">
    <source>
        <dbReference type="SAM" id="Phobius"/>
    </source>
</evidence>
<dbReference type="Proteomes" id="UP001165065">
    <property type="component" value="Unassembled WGS sequence"/>
</dbReference>
<keyword evidence="1" id="KW-0812">Transmembrane</keyword>
<name>A0A9W7L5Z3_9STRA</name>
<keyword evidence="1" id="KW-1133">Transmembrane helix</keyword>
<evidence type="ECO:0000313" key="3">
    <source>
        <dbReference type="Proteomes" id="UP001165065"/>
    </source>
</evidence>
<feature type="transmembrane region" description="Helical" evidence="1">
    <location>
        <begin position="135"/>
        <end position="156"/>
    </location>
</feature>
<dbReference type="OrthoDB" id="201162at2759"/>
<keyword evidence="3" id="KW-1185">Reference proteome</keyword>
<proteinExistence type="predicted"/>
<protein>
    <submittedName>
        <fullName evidence="2">Uncharacterized protein</fullName>
    </submittedName>
</protein>
<sequence>MPFEIAEVDSIGNNLIVKKSLATAQSSGLLTSVYESGLLSKAQAAGVSLSSLEPLLKLASENPDVLLLLESAGPDVLPLLPTVLSAAPKALPILGALVGTPPPLIASGAVLGPAAAFAIANALPDDSVVSVALQVVAAGILGVAVPGISLVGYKVLGDLTK</sequence>
<organism evidence="2 3">
    <name type="scientific">Triparma columacea</name>
    <dbReference type="NCBI Taxonomy" id="722753"/>
    <lineage>
        <taxon>Eukaryota</taxon>
        <taxon>Sar</taxon>
        <taxon>Stramenopiles</taxon>
        <taxon>Ochrophyta</taxon>
        <taxon>Bolidophyceae</taxon>
        <taxon>Parmales</taxon>
        <taxon>Triparmaceae</taxon>
        <taxon>Triparma</taxon>
    </lineage>
</organism>
<comment type="caution">
    <text evidence="2">The sequence shown here is derived from an EMBL/GenBank/DDBJ whole genome shotgun (WGS) entry which is preliminary data.</text>
</comment>